<dbReference type="InterPro" id="IPR035930">
    <property type="entry name" value="FomD-like_sf"/>
</dbReference>
<gene>
    <name evidence="2" type="ORF">D3875_05450</name>
</gene>
<name>A0A418V4U8_9DEIO</name>
<evidence type="ECO:0000259" key="1">
    <source>
        <dbReference type="Pfam" id="PF04167"/>
    </source>
</evidence>
<accession>A0A418V4U8</accession>
<protein>
    <submittedName>
        <fullName evidence="2">DUF402 domain-containing protein</fullName>
    </submittedName>
</protein>
<evidence type="ECO:0000313" key="2">
    <source>
        <dbReference type="EMBL" id="RJF71109.1"/>
    </source>
</evidence>
<dbReference type="AlphaFoldDB" id="A0A418V4U8"/>
<dbReference type="Proteomes" id="UP000286287">
    <property type="component" value="Unassembled WGS sequence"/>
</dbReference>
<dbReference type="OrthoDB" id="2002222at2"/>
<dbReference type="RefSeq" id="WP_119761903.1">
    <property type="nucleotide sequence ID" value="NZ_QYUJ01000014.1"/>
</dbReference>
<dbReference type="EMBL" id="QYUJ01000014">
    <property type="protein sequence ID" value="RJF71109.1"/>
    <property type="molecule type" value="Genomic_DNA"/>
</dbReference>
<proteinExistence type="predicted"/>
<keyword evidence="3" id="KW-1185">Reference proteome</keyword>
<comment type="caution">
    <text evidence="2">The sequence shown here is derived from an EMBL/GenBank/DDBJ whole genome shotgun (WGS) entry which is preliminary data.</text>
</comment>
<sequence length="180" mass="20219">MRWRRHELQRWERWKAGSFQVLRVPDGVIVDFHISEVLAPFVSTVRGEGRTVFDAGFRWVYFTPLAQQHSVILALDAANVPLQVYVDITQGNRLDPDGIPAIDDVFLDVLAWVAPAADGQWRLGEPEVIDQHELEAALAVGDLSPAQHAAAWAEARRVVDMLSTGRFPALEIIRSYLTHS</sequence>
<dbReference type="Pfam" id="PF04167">
    <property type="entry name" value="DUF402"/>
    <property type="match status" value="1"/>
</dbReference>
<evidence type="ECO:0000313" key="3">
    <source>
        <dbReference type="Proteomes" id="UP000286287"/>
    </source>
</evidence>
<reference evidence="2 3" key="1">
    <citation type="submission" date="2018-09" db="EMBL/GenBank/DDBJ databases">
        <authorList>
            <person name="Zhu H."/>
        </authorList>
    </citation>
    <scope>NUCLEOTIDE SEQUENCE [LARGE SCALE GENOMIC DNA]</scope>
    <source>
        <strain evidence="2 3">K2S05-167</strain>
    </source>
</reference>
<dbReference type="PANTHER" id="PTHR41271:SF1">
    <property type="entry name" value="DUF402 DOMAIN-CONTAINING PROTEIN"/>
    <property type="match status" value="1"/>
</dbReference>
<feature type="domain" description="DUF402" evidence="1">
    <location>
        <begin position="41"/>
        <end position="166"/>
    </location>
</feature>
<dbReference type="InterPro" id="IPR007295">
    <property type="entry name" value="DUF402"/>
</dbReference>
<dbReference type="PANTHER" id="PTHR41271">
    <property type="entry name" value="DUF402 DOMAIN-CONTAINING PROTEIN"/>
    <property type="match status" value="1"/>
</dbReference>
<dbReference type="Gene3D" id="2.40.380.10">
    <property type="entry name" value="FomD-like"/>
    <property type="match status" value="1"/>
</dbReference>
<dbReference type="SUPFAM" id="SSF159234">
    <property type="entry name" value="FomD-like"/>
    <property type="match status" value="1"/>
</dbReference>
<organism evidence="2 3">
    <name type="scientific">Deinococcus cavernae</name>
    <dbReference type="NCBI Taxonomy" id="2320857"/>
    <lineage>
        <taxon>Bacteria</taxon>
        <taxon>Thermotogati</taxon>
        <taxon>Deinococcota</taxon>
        <taxon>Deinococci</taxon>
        <taxon>Deinococcales</taxon>
        <taxon>Deinococcaceae</taxon>
        <taxon>Deinococcus</taxon>
    </lineage>
</organism>